<dbReference type="InterPro" id="IPR007499">
    <property type="entry name" value="ERF_bacteria_virus"/>
</dbReference>
<accession>A0A8S5SPJ1</accession>
<feature type="compositionally biased region" description="Low complexity" evidence="1">
    <location>
        <begin position="141"/>
        <end position="167"/>
    </location>
</feature>
<sequence length="220" mass="24999">MAEKIYQNIIKAMNEVNSIGKDNYNKIQNFKFRGIDDVMNAMHPILSKNNIFVAPEVENFEREERTSKNGGLIIYTVATIKFTFYAEDGSNIVVKVVGEAMDSGDKGMNKAMSIAYKYALFQVFCIPTEDDPDKDSYTLAPKQQANKNTKTTQPTKQPAQQKAPQQNLISTEQRETLINLIESAGINLTEELQKIKDLTTDRYDKALEYYTKLAFDKNVK</sequence>
<reference evidence="2" key="1">
    <citation type="journal article" date="2021" name="Proc. Natl. Acad. Sci. U.S.A.">
        <title>A Catalog of Tens of Thousands of Viruses from Human Metagenomes Reveals Hidden Associations with Chronic Diseases.</title>
        <authorList>
            <person name="Tisza M.J."/>
            <person name="Buck C.B."/>
        </authorList>
    </citation>
    <scope>NUCLEOTIDE SEQUENCE</scope>
    <source>
        <strain evidence="2">CtnR613</strain>
    </source>
</reference>
<organism evidence="2">
    <name type="scientific">Siphoviridae sp. ctnR613</name>
    <dbReference type="NCBI Taxonomy" id="2827939"/>
    <lineage>
        <taxon>Viruses</taxon>
        <taxon>Duplodnaviria</taxon>
        <taxon>Heunggongvirae</taxon>
        <taxon>Uroviricota</taxon>
        <taxon>Caudoviricetes</taxon>
    </lineage>
</organism>
<protein>
    <submittedName>
        <fullName evidence="2">ERF superfamily protein</fullName>
    </submittedName>
</protein>
<proteinExistence type="predicted"/>
<evidence type="ECO:0000256" key="1">
    <source>
        <dbReference type="SAM" id="MobiDB-lite"/>
    </source>
</evidence>
<feature type="region of interest" description="Disordered" evidence="1">
    <location>
        <begin position="135"/>
        <end position="169"/>
    </location>
</feature>
<dbReference type="Pfam" id="PF04404">
    <property type="entry name" value="ERF"/>
    <property type="match status" value="1"/>
</dbReference>
<name>A0A8S5SPJ1_9CAUD</name>
<evidence type="ECO:0000313" key="2">
    <source>
        <dbReference type="EMBL" id="DAF52607.1"/>
    </source>
</evidence>
<dbReference type="EMBL" id="BK032640">
    <property type="protein sequence ID" value="DAF52607.1"/>
    <property type="molecule type" value="Genomic_DNA"/>
</dbReference>